<comment type="subcellular location">
    <subcellularLocation>
        <location evidence="1">Endoplasmic reticulum membrane</location>
        <topology evidence="1">Multi-pass membrane protein</topology>
    </subcellularLocation>
</comment>
<keyword evidence="4 8" id="KW-1133">Transmembrane helix</keyword>
<evidence type="ECO:0000256" key="2">
    <source>
        <dbReference type="ARBA" id="ARBA00022692"/>
    </source>
</evidence>
<protein>
    <recommendedName>
        <fullName evidence="9">Cytochrome b5 heme-binding domain-containing protein</fullName>
    </recommendedName>
</protein>
<dbReference type="InterPro" id="IPR014430">
    <property type="entry name" value="Scs7"/>
</dbReference>
<evidence type="ECO:0000256" key="1">
    <source>
        <dbReference type="ARBA" id="ARBA00004477"/>
    </source>
</evidence>
<dbReference type="SUPFAM" id="SSF51905">
    <property type="entry name" value="FAD/NAD(P)-binding domain"/>
    <property type="match status" value="1"/>
</dbReference>
<name>A0A7S4VFL3_9STRA</name>
<keyword evidence="3" id="KW-0256">Endoplasmic reticulum</keyword>
<dbReference type="PROSITE" id="PS50255">
    <property type="entry name" value="CYTOCHROME_B5_2"/>
    <property type="match status" value="1"/>
</dbReference>
<keyword evidence="5" id="KW-0560">Oxidoreductase</keyword>
<dbReference type="InterPro" id="IPR036188">
    <property type="entry name" value="FAD/NAD-bd_sf"/>
</dbReference>
<dbReference type="SMART" id="SM01117">
    <property type="entry name" value="Cyt-b5"/>
    <property type="match status" value="1"/>
</dbReference>
<reference evidence="10" key="1">
    <citation type="submission" date="2021-01" db="EMBL/GenBank/DDBJ databases">
        <authorList>
            <person name="Corre E."/>
            <person name="Pelletier E."/>
            <person name="Niang G."/>
            <person name="Scheremetjew M."/>
            <person name="Finn R."/>
            <person name="Kale V."/>
            <person name="Holt S."/>
            <person name="Cochrane G."/>
            <person name="Meng A."/>
            <person name="Brown T."/>
            <person name="Cohen L."/>
        </authorList>
    </citation>
    <scope>NUCLEOTIDE SEQUENCE</scope>
    <source>
        <strain evidence="10">GSO104</strain>
    </source>
</reference>
<dbReference type="Pfam" id="PF13450">
    <property type="entry name" value="NAD_binding_8"/>
    <property type="match status" value="1"/>
</dbReference>
<dbReference type="Pfam" id="PF00173">
    <property type="entry name" value="Cyt-b5"/>
    <property type="match status" value="1"/>
</dbReference>
<feature type="domain" description="Cytochrome b5 heme-binding" evidence="9">
    <location>
        <begin position="1"/>
        <end position="80"/>
    </location>
</feature>
<sequence>MSLDEVRKCDGIQNKDRLLVTHDGIVYDVTMFAENHPGGRTLLETAAGLDLQHFFDNYTVHGKSDKAANWLAPLAVGKLTEEETLMAKQHTTPEKHVEKRMAMLTKARRKILVVTASLPLWLAVRNFVSFVGWFVPSLGRSLARIVPVVVPGFSPGAEPLHCEEEEQYSVAVIGGGIAGCGAAWSCKESGFRVTLFEARPHVSGNARTFDWDFSPYREKDEEQTVRSCVSVTAWPSLYYKNYTALLEKLDIETVHQPLSWFLNSKVEGAVGTLWGADPRLYEGSLRKVLEKDFNRYKYTLNISNVICDFFTFRWAPWRREDEPSMYDNHQGLGFMNPFNIIPLYTLYRSLGGSDLWWDVVFTPHYTASFLVDELRPFPAVFGPLIESQIPLLPNKSNCWQGKSKRGENDCNINTCVTWKDAGKGIREVFDRLTSGIDLRENTRVLDVKVLPNGKKRVYDENDKYVDVDRVIFACPVNAIGNIHKSHSELADTILATPIYADDLHPSSGHMHAVMHSDSTVIESEHREDCLKRASNYVEVTRLSNGEINIENQYNFGVQTPGPGVYDLPLDKKPVMLISHSLGEGKSIDPSLVRGTGNHARAHPLYSGWNVMAMLSLRLVNGENGIYYCSNWTTPANCHDMSFLSGLVCAHAVGAKYPFEHKREAKKDFNRLRDLMGI</sequence>
<evidence type="ECO:0000256" key="5">
    <source>
        <dbReference type="ARBA" id="ARBA00023002"/>
    </source>
</evidence>
<evidence type="ECO:0000256" key="4">
    <source>
        <dbReference type="ARBA" id="ARBA00022989"/>
    </source>
</evidence>
<keyword evidence="2 8" id="KW-0812">Transmembrane</keyword>
<dbReference type="GO" id="GO:0080132">
    <property type="term" value="F:fatty acid 2-hydroxylase activity"/>
    <property type="evidence" value="ECO:0007669"/>
    <property type="project" value="InterPro"/>
</dbReference>
<dbReference type="PANTHER" id="PTHR12863:SF1">
    <property type="entry name" value="FATTY ACID 2-HYDROXYLASE"/>
    <property type="match status" value="1"/>
</dbReference>
<dbReference type="Gene3D" id="3.10.120.10">
    <property type="entry name" value="Cytochrome b5-like heme/steroid binding domain"/>
    <property type="match status" value="1"/>
</dbReference>
<evidence type="ECO:0000256" key="3">
    <source>
        <dbReference type="ARBA" id="ARBA00022824"/>
    </source>
</evidence>
<accession>A0A7S4VFL3</accession>
<evidence type="ECO:0000256" key="7">
    <source>
        <dbReference type="ARBA" id="ARBA00023136"/>
    </source>
</evidence>
<dbReference type="GO" id="GO:0006631">
    <property type="term" value="P:fatty acid metabolic process"/>
    <property type="evidence" value="ECO:0007669"/>
    <property type="project" value="TreeGrafter"/>
</dbReference>
<dbReference type="InterPro" id="IPR001199">
    <property type="entry name" value="Cyt_B5-like_heme/steroid-bd"/>
</dbReference>
<keyword evidence="7 8" id="KW-0472">Membrane</keyword>
<organism evidence="10">
    <name type="scientific">Ditylum brightwellii</name>
    <dbReference type="NCBI Taxonomy" id="49249"/>
    <lineage>
        <taxon>Eukaryota</taxon>
        <taxon>Sar</taxon>
        <taxon>Stramenopiles</taxon>
        <taxon>Ochrophyta</taxon>
        <taxon>Bacillariophyta</taxon>
        <taxon>Mediophyceae</taxon>
        <taxon>Lithodesmiophycidae</taxon>
        <taxon>Lithodesmiales</taxon>
        <taxon>Lithodesmiaceae</taxon>
        <taxon>Ditylum</taxon>
    </lineage>
</organism>
<gene>
    <name evidence="10" type="ORF">DBRI00130_LOCUS1751</name>
</gene>
<dbReference type="InterPro" id="IPR036400">
    <property type="entry name" value="Cyt_B5-like_heme/steroid_sf"/>
</dbReference>
<feature type="transmembrane region" description="Helical" evidence="8">
    <location>
        <begin position="111"/>
        <end position="135"/>
    </location>
</feature>
<dbReference type="GO" id="GO:0005789">
    <property type="term" value="C:endoplasmic reticulum membrane"/>
    <property type="evidence" value="ECO:0007669"/>
    <property type="project" value="UniProtKB-SubCell"/>
</dbReference>
<evidence type="ECO:0000259" key="9">
    <source>
        <dbReference type="PROSITE" id="PS50255"/>
    </source>
</evidence>
<dbReference type="AlphaFoldDB" id="A0A7S4VFL3"/>
<evidence type="ECO:0000313" key="10">
    <source>
        <dbReference type="EMBL" id="CAE4581420.1"/>
    </source>
</evidence>
<dbReference type="Gene3D" id="3.50.50.60">
    <property type="entry name" value="FAD/NAD(P)-binding domain"/>
    <property type="match status" value="1"/>
</dbReference>
<dbReference type="EMBL" id="HBNS01002185">
    <property type="protein sequence ID" value="CAE4581420.1"/>
    <property type="molecule type" value="Transcribed_RNA"/>
</dbReference>
<evidence type="ECO:0000256" key="8">
    <source>
        <dbReference type="SAM" id="Phobius"/>
    </source>
</evidence>
<proteinExistence type="predicted"/>
<keyword evidence="6" id="KW-0443">Lipid metabolism</keyword>
<evidence type="ECO:0000256" key="6">
    <source>
        <dbReference type="ARBA" id="ARBA00023098"/>
    </source>
</evidence>
<dbReference type="PANTHER" id="PTHR12863">
    <property type="entry name" value="FATTY ACID HYDROXYLASE"/>
    <property type="match status" value="1"/>
</dbReference>
<dbReference type="SUPFAM" id="SSF55856">
    <property type="entry name" value="Cytochrome b5-like heme/steroid binding domain"/>
    <property type="match status" value="1"/>
</dbReference>